<evidence type="ECO:0000313" key="2">
    <source>
        <dbReference type="Proteomes" id="UP000711996"/>
    </source>
</evidence>
<keyword evidence="2" id="KW-1185">Reference proteome</keyword>
<comment type="caution">
    <text evidence="1">The sequence shown here is derived from an EMBL/GenBank/DDBJ whole genome shotgun (WGS) entry which is preliminary data.</text>
</comment>
<dbReference type="AlphaFoldDB" id="A0A9P5EZ40"/>
<dbReference type="EMBL" id="QPMT01000006">
    <property type="protein sequence ID" value="KAF4863420.1"/>
    <property type="molecule type" value="Genomic_DNA"/>
</dbReference>
<reference evidence="1" key="1">
    <citation type="submission" date="2019-06" db="EMBL/GenBank/DDBJ databases">
        <authorList>
            <person name="Gan P."/>
            <person name="Shirasu K."/>
        </authorList>
    </citation>
    <scope>NUCLEOTIDE SEQUENCE [LARGE SCALE GENOMIC DNA]</scope>
    <source>
        <strain evidence="1">CAD2</strain>
    </source>
</reference>
<organism evidence="1 2">
    <name type="scientific">Colletotrichum siamense</name>
    <name type="common">Anthracnose fungus</name>
    <dbReference type="NCBI Taxonomy" id="690259"/>
    <lineage>
        <taxon>Eukaryota</taxon>
        <taxon>Fungi</taxon>
        <taxon>Dikarya</taxon>
        <taxon>Ascomycota</taxon>
        <taxon>Pezizomycotina</taxon>
        <taxon>Sordariomycetes</taxon>
        <taxon>Hypocreomycetidae</taxon>
        <taxon>Glomerellales</taxon>
        <taxon>Glomerellaceae</taxon>
        <taxon>Colletotrichum</taxon>
        <taxon>Colletotrichum gloeosporioides species complex</taxon>
    </lineage>
</organism>
<protein>
    <submittedName>
        <fullName evidence="1">Uncharacterized protein</fullName>
    </submittedName>
</protein>
<dbReference type="OrthoDB" id="1658288at2759"/>
<proteinExistence type="predicted"/>
<evidence type="ECO:0000313" key="1">
    <source>
        <dbReference type="EMBL" id="KAF4863420.1"/>
    </source>
</evidence>
<dbReference type="Proteomes" id="UP000711996">
    <property type="component" value="Unassembled WGS sequence"/>
</dbReference>
<name>A0A9P5EZ40_COLSI</name>
<accession>A0A9P5EZ40</accession>
<gene>
    <name evidence="1" type="ORF">CGCSCA2_v002660</name>
</gene>
<sequence length="355" mass="39530">MEASRMPDQLRELVSELDRQAQECTRHDTGASGEAIEGLFTLQSQGADYARALRKLQSSIAECLAENRDWCAITIPDESLLWKVCAFSRPSARIADPLFMRQKTTTFLKLVDRQNNNDDIQGIWENKVIENWVTSDTPSALFLEIPFRGTGRVRRFALDFIDHLHEHHPVLSMIGGLSQADADHLLPDPTPKTVLEHLIVQALRHINPEIRLGFFAETVSSFRASTTAGDLLGLLKAVCANISKLTIVFDLSIFPPRLNEGMDAASWPTEFSRLITGLWDCSYPVFCHVLLLGSVLPTAKIASEGDVISVGISAMDFGTSRRRFPFHPPRPIPKAYEAPKPARSLDSRILKATLS</sequence>